<dbReference type="InterPro" id="IPR000846">
    <property type="entry name" value="DapB_N"/>
</dbReference>
<evidence type="ECO:0000256" key="7">
    <source>
        <dbReference type="ARBA" id="ARBA00023152"/>
    </source>
</evidence>
<dbReference type="HAMAP" id="MF_00559">
    <property type="entry name" value="G3P_dehdrog_arch"/>
    <property type="match status" value="1"/>
</dbReference>
<comment type="similarity">
    <text evidence="2 10 12">Belongs to the glyceraldehyde-3-phosphate dehydrogenase family.</text>
</comment>
<dbReference type="GO" id="GO:0006096">
    <property type="term" value="P:glycolytic process"/>
    <property type="evidence" value="ECO:0007669"/>
    <property type="project" value="UniProtKB-UniRule"/>
</dbReference>
<keyword evidence="10 12" id="KW-0963">Cytoplasm</keyword>
<evidence type="ECO:0000256" key="12">
    <source>
        <dbReference type="RuleBase" id="RU003388"/>
    </source>
</evidence>
<dbReference type="InterPro" id="IPR036291">
    <property type="entry name" value="NAD(P)-bd_dom_sf"/>
</dbReference>
<keyword evidence="6 10" id="KW-0520">NAD</keyword>
<dbReference type="Pfam" id="PF02800">
    <property type="entry name" value="Gp_dh_C"/>
    <property type="match status" value="1"/>
</dbReference>
<evidence type="ECO:0000256" key="6">
    <source>
        <dbReference type="ARBA" id="ARBA00023027"/>
    </source>
</evidence>
<dbReference type="InterPro" id="IPR020829">
    <property type="entry name" value="GlycerAld_3-P_DH_cat"/>
</dbReference>
<feature type="binding site" evidence="10">
    <location>
        <begin position="139"/>
        <end position="141"/>
    </location>
    <ligand>
        <name>D-glyceraldehyde 3-phosphate</name>
        <dbReference type="ChEBI" id="CHEBI:59776"/>
    </ligand>
</feature>
<protein>
    <recommendedName>
        <fullName evidence="10 12">Glyceraldehyde-3-phosphate dehydrogenase</fullName>
        <shortName evidence="10">GAPDH</shortName>
        <ecNumber evidence="10 12">1.2.1.59</ecNumber>
    </recommendedName>
    <alternativeName>
        <fullName evidence="10">NAD(P)-dependent glyceraldehyde-3-phosphate dehydrogenase</fullName>
    </alternativeName>
</protein>
<organism evidence="14 15">
    <name type="scientific">Odinarchaeota yellowstonii (strain LCB_4)</name>
    <dbReference type="NCBI Taxonomy" id="1841599"/>
    <lineage>
        <taxon>Archaea</taxon>
        <taxon>Promethearchaeati</taxon>
        <taxon>Candidatus Odinarchaeota</taxon>
        <taxon>Candidatus Odinarchaeia</taxon>
        <taxon>Candidatus Odinarchaeales</taxon>
        <taxon>Candidatus Odinarchaeaceae</taxon>
        <taxon>Candidatus Odinarchaeum</taxon>
    </lineage>
</organism>
<feature type="binding site" evidence="10">
    <location>
        <position position="299"/>
    </location>
    <ligand>
        <name>NAD(+)</name>
        <dbReference type="ChEBI" id="CHEBI:57540"/>
    </ligand>
</feature>
<dbReference type="SUPFAM" id="SSF55347">
    <property type="entry name" value="Glyceraldehyde-3-phosphate dehydrogenase-like, C-terminal domain"/>
    <property type="match status" value="1"/>
</dbReference>
<evidence type="ECO:0000256" key="2">
    <source>
        <dbReference type="ARBA" id="ARBA00007406"/>
    </source>
</evidence>
<accession>A0AAF0I9X4</accession>
<reference evidence="14" key="2">
    <citation type="journal article" date="2022" name="Nat. Microbiol.">
        <title>A closed Candidatus Odinarchaeum chromosome exposes Asgard archaeal viruses.</title>
        <authorList>
            <person name="Tamarit D."/>
            <person name="Caceres E.F."/>
            <person name="Krupovic M."/>
            <person name="Nijland R."/>
            <person name="Eme L."/>
            <person name="Robinson N.P."/>
            <person name="Ettema T.J.G."/>
        </authorList>
    </citation>
    <scope>NUCLEOTIDE SEQUENCE</scope>
    <source>
        <strain evidence="14">LCB_4</strain>
    </source>
</reference>
<feature type="binding site" evidence="10">
    <location>
        <begin position="192"/>
        <end position="193"/>
    </location>
    <ligand>
        <name>D-glyceraldehyde 3-phosphate</name>
        <dbReference type="ChEBI" id="CHEBI:59776"/>
    </ligand>
</feature>
<comment type="subunit">
    <text evidence="3 10 12">Homotetramer.</text>
</comment>
<keyword evidence="4 10" id="KW-0521">NADP</keyword>
<evidence type="ECO:0000313" key="14">
    <source>
        <dbReference type="EMBL" id="WEU39803.1"/>
    </source>
</evidence>
<feature type="binding site" evidence="10">
    <location>
        <begin position="11"/>
        <end position="12"/>
    </location>
    <ligand>
        <name>NAD(+)</name>
        <dbReference type="ChEBI" id="CHEBI:57540"/>
    </ligand>
</feature>
<name>A0AAF0I9X4_ODILC</name>
<comment type="catalytic activity">
    <reaction evidence="8 10 12">
        <text>D-glyceraldehyde 3-phosphate + phosphate + NADP(+) = (2R)-3-phospho-glyceroyl phosphate + NADPH + H(+)</text>
        <dbReference type="Rhea" id="RHEA:10296"/>
        <dbReference type="ChEBI" id="CHEBI:15378"/>
        <dbReference type="ChEBI" id="CHEBI:43474"/>
        <dbReference type="ChEBI" id="CHEBI:57604"/>
        <dbReference type="ChEBI" id="CHEBI:57783"/>
        <dbReference type="ChEBI" id="CHEBI:58349"/>
        <dbReference type="ChEBI" id="CHEBI:59776"/>
        <dbReference type="EC" id="1.2.1.59"/>
    </reaction>
</comment>
<comment type="catalytic activity">
    <reaction evidence="9 10 12">
        <text>D-glyceraldehyde 3-phosphate + phosphate + NAD(+) = (2R)-3-phospho-glyceroyl phosphate + NADH + H(+)</text>
        <dbReference type="Rhea" id="RHEA:10300"/>
        <dbReference type="ChEBI" id="CHEBI:15378"/>
        <dbReference type="ChEBI" id="CHEBI:43474"/>
        <dbReference type="ChEBI" id="CHEBI:57540"/>
        <dbReference type="ChEBI" id="CHEBI:57604"/>
        <dbReference type="ChEBI" id="CHEBI:57945"/>
        <dbReference type="ChEBI" id="CHEBI:59776"/>
        <dbReference type="EC" id="1.2.1.59"/>
    </reaction>
</comment>
<dbReference type="GO" id="GO:0004365">
    <property type="term" value="F:glyceraldehyde-3-phosphate dehydrogenase (NAD+) (phosphorylating) activity"/>
    <property type="evidence" value="ECO:0007669"/>
    <property type="project" value="UniProtKB-UniRule"/>
</dbReference>
<dbReference type="PROSITE" id="PS00071">
    <property type="entry name" value="GAPDH"/>
    <property type="match status" value="1"/>
</dbReference>
<evidence type="ECO:0000256" key="10">
    <source>
        <dbReference type="HAMAP-Rule" id="MF_00559"/>
    </source>
</evidence>
<evidence type="ECO:0000256" key="3">
    <source>
        <dbReference type="ARBA" id="ARBA00011881"/>
    </source>
</evidence>
<dbReference type="NCBIfam" id="TIGR01546">
    <property type="entry name" value="GAPDH-II_archae"/>
    <property type="match status" value="1"/>
</dbReference>
<dbReference type="SMART" id="SM00846">
    <property type="entry name" value="Gp_dh_N"/>
    <property type="match status" value="1"/>
</dbReference>
<dbReference type="InterPro" id="IPR020828">
    <property type="entry name" value="GlycerAld_3-P_DH_NAD(P)-bd"/>
</dbReference>
<proteinExistence type="inferred from homology"/>
<dbReference type="GO" id="GO:0005737">
    <property type="term" value="C:cytoplasm"/>
    <property type="evidence" value="ECO:0007669"/>
    <property type="project" value="UniProtKB-SubCell"/>
</dbReference>
<feature type="binding site" evidence="10">
    <location>
        <position position="168"/>
    </location>
    <ligand>
        <name>NAD(+)</name>
        <dbReference type="ChEBI" id="CHEBI:57540"/>
    </ligand>
</feature>
<dbReference type="GO" id="GO:0009089">
    <property type="term" value="P:lysine biosynthetic process via diaminopimelate"/>
    <property type="evidence" value="ECO:0007669"/>
    <property type="project" value="InterPro"/>
</dbReference>
<feature type="domain" description="Glyceraldehyde 3-phosphate dehydrogenase NAD(P) binding" evidence="13">
    <location>
        <begin position="2"/>
        <end position="140"/>
    </location>
</feature>
<keyword evidence="7 10" id="KW-0324">Glycolysis</keyword>
<evidence type="ECO:0000256" key="9">
    <source>
        <dbReference type="ARBA" id="ARBA00048853"/>
    </source>
</evidence>
<dbReference type="InterPro" id="IPR006436">
    <property type="entry name" value="Glyceraldehyde-3-P_DH_2_arc"/>
</dbReference>
<dbReference type="NCBIfam" id="NF003251">
    <property type="entry name" value="PRK04207.1"/>
    <property type="match status" value="1"/>
</dbReference>
<evidence type="ECO:0000256" key="4">
    <source>
        <dbReference type="ARBA" id="ARBA00022857"/>
    </source>
</evidence>
<dbReference type="KEGG" id="oyw:OdinLCB4_004840"/>
<dbReference type="InterPro" id="IPR020831">
    <property type="entry name" value="GlycerAld/Erythrose_P_DH"/>
</dbReference>
<reference evidence="14" key="1">
    <citation type="journal article" date="2017" name="Nature">
        <title>Asgard archaea illuminate the origin of eukaryotic cellular complexity.</title>
        <authorList>
            <person name="Zaremba-Niedzwiedzka K."/>
            <person name="Caceres E.F."/>
            <person name="Saw J.H."/>
            <person name="Backstrom D."/>
            <person name="Juzokaite L."/>
            <person name="Vancaester E."/>
            <person name="Seitz K.W."/>
            <person name="Anantharaman K."/>
            <person name="Starnawski P."/>
            <person name="Kjeldsen K.U."/>
            <person name="Scott M.B."/>
            <person name="Nunoura T."/>
            <person name="Banfield J.F."/>
            <person name="Schramm A."/>
            <person name="Baker B.J."/>
            <person name="Spang A."/>
            <person name="Ettema T.J.G."/>
        </authorList>
    </citation>
    <scope>NUCLEOTIDE SEQUENCE</scope>
    <source>
        <strain evidence="14">LCB_4</strain>
    </source>
</reference>
<dbReference type="GO" id="GO:0051287">
    <property type="term" value="F:NAD binding"/>
    <property type="evidence" value="ECO:0007669"/>
    <property type="project" value="UniProtKB-UniRule"/>
</dbReference>
<feature type="active site" description="Nucleophile" evidence="10 11">
    <location>
        <position position="140"/>
    </location>
</feature>
<dbReference type="SUPFAM" id="SSF51735">
    <property type="entry name" value="NAD(P)-binding Rossmann-fold domains"/>
    <property type="match status" value="1"/>
</dbReference>
<dbReference type="CDD" id="cd02278">
    <property type="entry name" value="GAPDH_II_N"/>
    <property type="match status" value="1"/>
</dbReference>
<gene>
    <name evidence="10" type="primary">gap</name>
    <name evidence="14" type="ORF">OdinLCB4_004840</name>
</gene>
<dbReference type="GO" id="GO:0008839">
    <property type="term" value="F:4-hydroxy-tetrahydrodipicolinate reductase"/>
    <property type="evidence" value="ECO:0007669"/>
    <property type="project" value="InterPro"/>
</dbReference>
<evidence type="ECO:0000256" key="1">
    <source>
        <dbReference type="ARBA" id="ARBA00004869"/>
    </source>
</evidence>
<evidence type="ECO:0000256" key="5">
    <source>
        <dbReference type="ARBA" id="ARBA00023002"/>
    </source>
</evidence>
<keyword evidence="5 10" id="KW-0560">Oxidoreductase</keyword>
<dbReference type="PIRSF" id="PIRSF000149">
    <property type="entry name" value="GAP_DH"/>
    <property type="match status" value="1"/>
</dbReference>
<sequence length="340" mass="37700">MIKVGIAGYGTIGKRVAEAVLKSDDMKLVGISKTTPDYSAYLARSKGIKVYAHSQADLANFEKAGFKVEGTIKDLLSKIDIIVDTSPGKMGVENKQLYEEAGVKMIFQGGEKANIAEVSFNAQANFDQAWGKRIVRVVSCNTTGLSRVLHALHTNIGVKQAKVVLIRRTCDPKESKGLVNGIQPEMKMPSHHGPDLNTVIPDIKIESLAVVVPTTLMHLHTLMVEFKKDTTREQLVELMKNTRRVILVKGEHGLTSTNLVVELARDLGRPRYDLQEVVMWEDTINVKEGWGYLVYAVHQEAIVQPENIDAIRAMNKLLPKEESIKKTDASLGIVHGYLYK</sequence>
<feature type="binding site" evidence="10">
    <location>
        <position position="110"/>
    </location>
    <ligand>
        <name>NAD(+)</name>
        <dbReference type="ChEBI" id="CHEBI:57540"/>
    </ligand>
</feature>
<comment type="subcellular location">
    <subcellularLocation>
        <location evidence="10 12">Cytoplasm</location>
    </subcellularLocation>
</comment>
<dbReference type="Proteomes" id="UP000186851">
    <property type="component" value="Chromosome"/>
</dbReference>
<dbReference type="GO" id="GO:0050661">
    <property type="term" value="F:NADP binding"/>
    <property type="evidence" value="ECO:0007669"/>
    <property type="project" value="UniProtKB-UniRule"/>
</dbReference>
<dbReference type="AlphaFoldDB" id="A0AAF0I9X4"/>
<dbReference type="Gene3D" id="3.30.360.10">
    <property type="entry name" value="Dihydrodipicolinate Reductase, domain 2"/>
    <property type="match status" value="1"/>
</dbReference>
<dbReference type="CDD" id="cd18127">
    <property type="entry name" value="GAPDH_II_C"/>
    <property type="match status" value="1"/>
</dbReference>
<evidence type="ECO:0000313" key="15">
    <source>
        <dbReference type="Proteomes" id="UP000186851"/>
    </source>
</evidence>
<evidence type="ECO:0000256" key="8">
    <source>
        <dbReference type="ARBA" id="ARBA00048067"/>
    </source>
</evidence>
<dbReference type="EC" id="1.2.1.59" evidence="10 12"/>
<evidence type="ECO:0000256" key="11">
    <source>
        <dbReference type="PIRSR" id="PIRSR000149-1"/>
    </source>
</evidence>
<evidence type="ECO:0000259" key="13">
    <source>
        <dbReference type="SMART" id="SM00846"/>
    </source>
</evidence>
<dbReference type="Gene3D" id="3.40.50.720">
    <property type="entry name" value="NAD(P)-binding Rossmann-like Domain"/>
    <property type="match status" value="1"/>
</dbReference>
<dbReference type="Pfam" id="PF01113">
    <property type="entry name" value="DapB_N"/>
    <property type="match status" value="1"/>
</dbReference>
<comment type="pathway">
    <text evidence="1 10 12">Carbohydrate degradation; glycolysis; pyruvate from D-glyceraldehyde 3-phosphate: step 1/5.</text>
</comment>
<dbReference type="InterPro" id="IPR020830">
    <property type="entry name" value="GlycerAld_3-P_DH_AS"/>
</dbReference>
<dbReference type="EMBL" id="CP091871">
    <property type="protein sequence ID" value="WEU39803.1"/>
    <property type="molecule type" value="Genomic_DNA"/>
</dbReference>